<dbReference type="InterPro" id="IPR043519">
    <property type="entry name" value="NT_sf"/>
</dbReference>
<evidence type="ECO:0000313" key="2">
    <source>
        <dbReference type="EMBL" id="AIC15859.1"/>
    </source>
</evidence>
<reference evidence="2 3" key="1">
    <citation type="journal article" date="2014" name="Int. J. Syst. Evol. Microbiol.">
        <title>Nitrososphaera viennensis gen. nov., sp. nov., an aerobic and mesophilic, ammonia-oxidizing archaeon from soil and a member of the archaeal phylum Thaumarchaeota.</title>
        <authorList>
            <person name="Stieglmeier M."/>
            <person name="Klingl A."/>
            <person name="Alves R.J."/>
            <person name="Rittmann S.K."/>
            <person name="Melcher M."/>
            <person name="Leisch N."/>
            <person name="Schleper C."/>
        </authorList>
    </citation>
    <scope>NUCLEOTIDE SEQUENCE [LARGE SCALE GENOMIC DNA]</scope>
    <source>
        <strain evidence="2">EN76</strain>
    </source>
</reference>
<dbReference type="InterPro" id="IPR041633">
    <property type="entry name" value="Polbeta"/>
</dbReference>
<dbReference type="CDD" id="cd05403">
    <property type="entry name" value="NT_KNTase_like"/>
    <property type="match status" value="1"/>
</dbReference>
<dbReference type="Proteomes" id="UP000027093">
    <property type="component" value="Chromosome"/>
</dbReference>
<name>A0A060HGZ7_9ARCH</name>
<dbReference type="EMBL" id="CP007536">
    <property type="protein sequence ID" value="AIC15859.1"/>
    <property type="molecule type" value="Genomic_DNA"/>
</dbReference>
<dbReference type="Gene3D" id="3.30.460.10">
    <property type="entry name" value="Beta Polymerase, domain 2"/>
    <property type="match status" value="1"/>
</dbReference>
<organism evidence="2 3">
    <name type="scientific">Nitrososphaera viennensis EN76</name>
    <dbReference type="NCBI Taxonomy" id="926571"/>
    <lineage>
        <taxon>Archaea</taxon>
        <taxon>Nitrososphaerota</taxon>
        <taxon>Nitrososphaeria</taxon>
        <taxon>Nitrososphaerales</taxon>
        <taxon>Nitrososphaeraceae</taxon>
        <taxon>Nitrososphaera</taxon>
    </lineage>
</organism>
<keyword evidence="3" id="KW-1185">Reference proteome</keyword>
<sequence length="551" mass="61705">MSSVSPAELEALQKCMDRVARGRKVAAACIYGSKAAGYARQDSDIDVMVVLENYPYRVKYAYMKESGVDVSALVVDKKSLERDAKSAHMGEFVAGRLLHVYEPIANPEFFSEVERTYKRRVILEELQELVKSTSALATEISFPLEYIAFSKVRRRAAMYPNAVYSYFKTYTVSPRNLDFAMQGYRRALADIVIEDPGLLMIDGQMLRLSKERVRFARGGPALLLTKKLRHFISSYVIHSYAGRHTFHLAAKEAESKIRRHIRQPIEFPPFLACPACAYWKIPEGVLVAAAADRHKEDWLDAVAEAHGISEYSAKKRRLGNPNSRTMLYTLKHDDGKNELKIAAKELARTKSVKWAALSMWTAQVKKFKVDPMFRLGTEYRAIRYLRTLGLRTPEIEAVVLDRRILATRFMDGTSLAGIIRGALAGKEGLAIIREAGRQVAIVHAAGACFGNIKPKNVIAGDNEQQLWFTDLEQFVFEGGDPAWDLAQFVCWGLKGNTNAPAAAKVAAEFLEGYGNEKVAGRLAQSKRYIENFLPVLSPQVARAIKNVARSI</sequence>
<feature type="domain" description="Polymerase beta nucleotidyltransferase" evidence="1">
    <location>
        <begin position="17"/>
        <end position="56"/>
    </location>
</feature>
<protein>
    <recommendedName>
        <fullName evidence="1">Polymerase beta nucleotidyltransferase domain-containing protein</fullName>
    </recommendedName>
</protein>
<evidence type="ECO:0000259" key="1">
    <source>
        <dbReference type="Pfam" id="PF18765"/>
    </source>
</evidence>
<dbReference type="STRING" id="926571.NVIE_016070"/>
<gene>
    <name evidence="2" type="ORF">NVIE_016070</name>
</gene>
<dbReference type="SUPFAM" id="SSF81301">
    <property type="entry name" value="Nucleotidyltransferase"/>
    <property type="match status" value="1"/>
</dbReference>
<dbReference type="SUPFAM" id="SSF56112">
    <property type="entry name" value="Protein kinase-like (PK-like)"/>
    <property type="match status" value="1"/>
</dbReference>
<evidence type="ECO:0000313" key="3">
    <source>
        <dbReference type="Proteomes" id="UP000027093"/>
    </source>
</evidence>
<dbReference type="HOGENOM" id="CLU_494028_0_0_2"/>
<dbReference type="InterPro" id="IPR011009">
    <property type="entry name" value="Kinase-like_dom_sf"/>
</dbReference>
<dbReference type="KEGG" id="nvn:NVIE_016070"/>
<accession>A0A060HGZ7</accession>
<dbReference type="Pfam" id="PF18765">
    <property type="entry name" value="Polbeta"/>
    <property type="match status" value="1"/>
</dbReference>
<proteinExistence type="predicted"/>
<dbReference type="AlphaFoldDB" id="A0A060HGZ7"/>